<dbReference type="OrthoDB" id="5376804at2759"/>
<feature type="transmembrane region" description="Helical" evidence="2">
    <location>
        <begin position="71"/>
        <end position="91"/>
    </location>
</feature>
<evidence type="ECO:0000313" key="4">
    <source>
        <dbReference type="Proteomes" id="UP000572817"/>
    </source>
</evidence>
<feature type="region of interest" description="Disordered" evidence="1">
    <location>
        <begin position="1"/>
        <end position="56"/>
    </location>
</feature>
<feature type="compositionally biased region" description="Basic and acidic residues" evidence="1">
    <location>
        <begin position="31"/>
        <end position="41"/>
    </location>
</feature>
<evidence type="ECO:0000256" key="1">
    <source>
        <dbReference type="SAM" id="MobiDB-lite"/>
    </source>
</evidence>
<keyword evidence="2" id="KW-1133">Transmembrane helix</keyword>
<dbReference type="AlphaFoldDB" id="A0A8H4J278"/>
<dbReference type="EMBL" id="WWBZ02000013">
    <property type="protein sequence ID" value="KAF4310793.1"/>
    <property type="molecule type" value="Genomic_DNA"/>
</dbReference>
<reference evidence="3" key="1">
    <citation type="submission" date="2020-04" db="EMBL/GenBank/DDBJ databases">
        <title>Genome Assembly and Annotation of Botryosphaeria dothidea sdau 11-99, a Latent Pathogen of Apple Fruit Ring Rot in China.</title>
        <authorList>
            <person name="Yu C."/>
            <person name="Diao Y."/>
            <person name="Lu Q."/>
            <person name="Zhao J."/>
            <person name="Cui S."/>
            <person name="Peng C."/>
            <person name="He B."/>
            <person name="Liu H."/>
        </authorList>
    </citation>
    <scope>NUCLEOTIDE SEQUENCE [LARGE SCALE GENOMIC DNA]</scope>
    <source>
        <strain evidence="3">Sdau11-99</strain>
    </source>
</reference>
<feature type="transmembrane region" description="Helical" evidence="2">
    <location>
        <begin position="516"/>
        <end position="538"/>
    </location>
</feature>
<sequence length="610" mass="66299">MHIGIPKSPGISSAGSPSPLNPGKGPYIELDDMKDNEHRGFSEPTPPLPPRQPAQRDGLDDVVNSWWLFELLAWVISAIAMVVLIITLFLADDHPLPHWPMKITLNSFISILATIVKAAMVVPIAEGISQLKWLWFKKAGVLKDIQTFDEASRGMWGSMKLLLSTKGVHLAKLGAFLTVFSLAVDPFIQQVVTYPSRRVPSILNSTAPVSVNYYDYASGGIQALKSPSLAMKSAINAGIFDTHDNPLPDFDITPYCPTGNCTWTEPYQSLAVCSKCANITESLTKKCDEDTNLPTKPCTYSLPTGLELSSGYPMMYLNVSGGSDTINFNGTQATISTVTTIRSIHDLSNTNLLGATAMECVLYWCVQEYQGNVSVGTFTENVVNTYSNSTTPGATDNTTITTPNSDALFEVEFVTRNALDTYMSSLWSGNVTGSTGIQMSSNDIVDALFQLGDSGVGDGTPAPGAENKTIQAVAKSMTKLLRTQQKGMGSAASYTGDSRIAKGIAWETQTFVHVRWWWLSLPCALLALTLIFLLGTILRSAASGVAVWKSSTLALLQIRLVDDERQAGPGQGLREWGTGKLAELNQWANKSEVRLHRSETGTEFHLHRKM</sequence>
<feature type="transmembrane region" description="Helical" evidence="2">
    <location>
        <begin position="103"/>
        <end position="125"/>
    </location>
</feature>
<dbReference type="InterPro" id="IPR021514">
    <property type="entry name" value="DUF3176"/>
</dbReference>
<keyword evidence="4" id="KW-1185">Reference proteome</keyword>
<gene>
    <name evidence="3" type="ORF">GTA08_BOTSDO13727</name>
</gene>
<proteinExistence type="predicted"/>
<comment type="caution">
    <text evidence="3">The sequence shown here is derived from an EMBL/GenBank/DDBJ whole genome shotgun (WGS) entry which is preliminary data.</text>
</comment>
<evidence type="ECO:0000313" key="3">
    <source>
        <dbReference type="EMBL" id="KAF4310793.1"/>
    </source>
</evidence>
<evidence type="ECO:0000256" key="2">
    <source>
        <dbReference type="SAM" id="Phobius"/>
    </source>
</evidence>
<accession>A0A8H4J278</accession>
<feature type="compositionally biased region" description="Low complexity" evidence="1">
    <location>
        <begin position="1"/>
        <end position="18"/>
    </location>
</feature>
<organism evidence="3 4">
    <name type="scientific">Botryosphaeria dothidea</name>
    <dbReference type="NCBI Taxonomy" id="55169"/>
    <lineage>
        <taxon>Eukaryota</taxon>
        <taxon>Fungi</taxon>
        <taxon>Dikarya</taxon>
        <taxon>Ascomycota</taxon>
        <taxon>Pezizomycotina</taxon>
        <taxon>Dothideomycetes</taxon>
        <taxon>Dothideomycetes incertae sedis</taxon>
        <taxon>Botryosphaeriales</taxon>
        <taxon>Botryosphaeriaceae</taxon>
        <taxon>Botryosphaeria</taxon>
    </lineage>
</organism>
<dbReference type="PANTHER" id="PTHR35394:SF5">
    <property type="entry name" value="DUF3176 DOMAIN-CONTAINING PROTEIN"/>
    <property type="match status" value="1"/>
</dbReference>
<dbReference type="PANTHER" id="PTHR35394">
    <property type="entry name" value="DUF3176 DOMAIN-CONTAINING PROTEIN"/>
    <property type="match status" value="1"/>
</dbReference>
<dbReference type="Proteomes" id="UP000572817">
    <property type="component" value="Unassembled WGS sequence"/>
</dbReference>
<keyword evidence="2" id="KW-0472">Membrane</keyword>
<protein>
    <submittedName>
        <fullName evidence="3">Uncharacterized protein</fullName>
    </submittedName>
</protein>
<keyword evidence="2" id="KW-0812">Transmembrane</keyword>
<dbReference type="Pfam" id="PF11374">
    <property type="entry name" value="DUF3176"/>
    <property type="match status" value="1"/>
</dbReference>
<name>A0A8H4J278_9PEZI</name>